<name>A0A1M6JEX6_9FIRM</name>
<dbReference type="Pfam" id="PF01032">
    <property type="entry name" value="FecCD"/>
    <property type="match status" value="1"/>
</dbReference>
<evidence type="ECO:0000256" key="6">
    <source>
        <dbReference type="ARBA" id="ARBA00022989"/>
    </source>
</evidence>
<dbReference type="SUPFAM" id="SSF81345">
    <property type="entry name" value="ABC transporter involved in vitamin B12 uptake, BtuC"/>
    <property type="match status" value="1"/>
</dbReference>
<feature type="transmembrane region" description="Helical" evidence="8">
    <location>
        <begin position="71"/>
        <end position="89"/>
    </location>
</feature>
<evidence type="ECO:0000256" key="2">
    <source>
        <dbReference type="ARBA" id="ARBA00007935"/>
    </source>
</evidence>
<comment type="subcellular location">
    <subcellularLocation>
        <location evidence="1">Cell membrane</location>
        <topology evidence="1">Multi-pass membrane protein</topology>
    </subcellularLocation>
</comment>
<keyword evidence="5 8" id="KW-0812">Transmembrane</keyword>
<feature type="transmembrane region" description="Helical" evidence="8">
    <location>
        <begin position="156"/>
        <end position="174"/>
    </location>
</feature>
<dbReference type="OrthoDB" id="9792889at2"/>
<dbReference type="AlphaFoldDB" id="A0A1M6JEX6"/>
<feature type="transmembrane region" description="Helical" evidence="8">
    <location>
        <begin position="244"/>
        <end position="266"/>
    </location>
</feature>
<accession>A0A1M6JEX6</accession>
<evidence type="ECO:0000256" key="7">
    <source>
        <dbReference type="ARBA" id="ARBA00023136"/>
    </source>
</evidence>
<dbReference type="GO" id="GO:0022857">
    <property type="term" value="F:transmembrane transporter activity"/>
    <property type="evidence" value="ECO:0007669"/>
    <property type="project" value="InterPro"/>
</dbReference>
<feature type="transmembrane region" description="Helical" evidence="8">
    <location>
        <begin position="101"/>
        <end position="119"/>
    </location>
</feature>
<organism evidence="9 10">
    <name type="scientific">Thermoclostridium caenicola</name>
    <dbReference type="NCBI Taxonomy" id="659425"/>
    <lineage>
        <taxon>Bacteria</taxon>
        <taxon>Bacillati</taxon>
        <taxon>Bacillota</taxon>
        <taxon>Clostridia</taxon>
        <taxon>Eubacteriales</taxon>
        <taxon>Oscillospiraceae</taxon>
        <taxon>Thermoclostridium</taxon>
    </lineage>
</organism>
<dbReference type="InterPro" id="IPR037294">
    <property type="entry name" value="ABC_BtuC-like"/>
</dbReference>
<proteinExistence type="inferred from homology"/>
<protein>
    <submittedName>
        <fullName evidence="9">Iron complex transport system permease protein</fullName>
    </submittedName>
</protein>
<feature type="transmembrane region" description="Helical" evidence="8">
    <location>
        <begin position="203"/>
        <end position="223"/>
    </location>
</feature>
<evidence type="ECO:0000313" key="10">
    <source>
        <dbReference type="Proteomes" id="UP000324781"/>
    </source>
</evidence>
<dbReference type="PANTHER" id="PTHR30472">
    <property type="entry name" value="FERRIC ENTEROBACTIN TRANSPORT SYSTEM PERMEASE PROTEIN"/>
    <property type="match status" value="1"/>
</dbReference>
<dbReference type="Gene3D" id="1.10.3470.10">
    <property type="entry name" value="ABC transporter involved in vitamin B12 uptake, BtuC"/>
    <property type="match status" value="1"/>
</dbReference>
<comment type="similarity">
    <text evidence="2">Belongs to the binding-protein-dependent transport system permease family. FecCD subfamily.</text>
</comment>
<feature type="transmembrane region" description="Helical" evidence="8">
    <location>
        <begin position="17"/>
        <end position="37"/>
    </location>
</feature>
<reference evidence="9 10" key="1">
    <citation type="submission" date="2016-11" db="EMBL/GenBank/DDBJ databases">
        <authorList>
            <person name="Varghese N."/>
            <person name="Submissions S."/>
        </authorList>
    </citation>
    <scope>NUCLEOTIDE SEQUENCE [LARGE SCALE GENOMIC DNA]</scope>
    <source>
        <strain evidence="9 10">DSM 19027</strain>
    </source>
</reference>
<keyword evidence="3" id="KW-0813">Transport</keyword>
<keyword evidence="4" id="KW-1003">Cell membrane</keyword>
<evidence type="ECO:0000256" key="8">
    <source>
        <dbReference type="SAM" id="Phobius"/>
    </source>
</evidence>
<evidence type="ECO:0000313" key="9">
    <source>
        <dbReference type="EMBL" id="SHJ45237.1"/>
    </source>
</evidence>
<keyword evidence="7 8" id="KW-0472">Membrane</keyword>
<evidence type="ECO:0000256" key="3">
    <source>
        <dbReference type="ARBA" id="ARBA00022448"/>
    </source>
</evidence>
<sequence>MTDTVNLGFRRRRIRRLAVVAGLSMVVLVLCCAALYLGNTQYPPDVIIRVILGEQIKGASFAIGTLRLPRMLIAVLAGMAFGMAGNTFQTMLGNPLASPDIIGVTAGCSVAAVFCITFLNVSKGVISLAAVVTGVALAAIIYFLSYRGGFSGPRLILIGIGIQAMLNALTYFLLLRANQYDVPAAMRWLSGSLNGLQMKDVPLLFGVVTVFGFILTALSKYLNILELGDQSATSLGVRTDRVRMLMVICAVFLIAYTTAVTGPVAFVSFLAGPIASRLAGRGNSNIVPSALTGAALVLLADIVGQNLFDIRFPVGVVTGMLGAPYLVFLLIRMNKGGAA</sequence>
<dbReference type="Proteomes" id="UP000324781">
    <property type="component" value="Unassembled WGS sequence"/>
</dbReference>
<dbReference type="EMBL" id="FQZP01000056">
    <property type="protein sequence ID" value="SHJ45237.1"/>
    <property type="molecule type" value="Genomic_DNA"/>
</dbReference>
<feature type="transmembrane region" description="Helical" evidence="8">
    <location>
        <begin position="310"/>
        <end position="331"/>
    </location>
</feature>
<evidence type="ECO:0000256" key="1">
    <source>
        <dbReference type="ARBA" id="ARBA00004651"/>
    </source>
</evidence>
<evidence type="ECO:0000256" key="5">
    <source>
        <dbReference type="ARBA" id="ARBA00022692"/>
    </source>
</evidence>
<feature type="transmembrane region" description="Helical" evidence="8">
    <location>
        <begin position="125"/>
        <end position="144"/>
    </location>
</feature>
<gene>
    <name evidence="9" type="ORF">SAMN05444373_10563</name>
</gene>
<dbReference type="RefSeq" id="WP_149679472.1">
    <property type="nucleotide sequence ID" value="NZ_FQZP01000056.1"/>
</dbReference>
<evidence type="ECO:0000256" key="4">
    <source>
        <dbReference type="ARBA" id="ARBA00022475"/>
    </source>
</evidence>
<dbReference type="GO" id="GO:0033214">
    <property type="term" value="P:siderophore-iron import into cell"/>
    <property type="evidence" value="ECO:0007669"/>
    <property type="project" value="TreeGrafter"/>
</dbReference>
<dbReference type="PANTHER" id="PTHR30472:SF24">
    <property type="entry name" value="FERRIC ENTEROBACTIN TRANSPORT SYSTEM PERMEASE PROTEIN FEPG"/>
    <property type="match status" value="1"/>
</dbReference>
<dbReference type="GO" id="GO:0005886">
    <property type="term" value="C:plasma membrane"/>
    <property type="evidence" value="ECO:0007669"/>
    <property type="project" value="UniProtKB-SubCell"/>
</dbReference>
<dbReference type="CDD" id="cd06550">
    <property type="entry name" value="TM_ABC_iron-siderophores_like"/>
    <property type="match status" value="1"/>
</dbReference>
<keyword evidence="6 8" id="KW-1133">Transmembrane helix</keyword>
<dbReference type="InterPro" id="IPR000522">
    <property type="entry name" value="ABC_transptr_permease_BtuC"/>
</dbReference>
<keyword evidence="10" id="KW-1185">Reference proteome</keyword>